<proteinExistence type="predicted"/>
<keyword evidence="1" id="KW-0732">Signal</keyword>
<evidence type="ECO:0000256" key="1">
    <source>
        <dbReference type="SAM" id="SignalP"/>
    </source>
</evidence>
<sequence>MARSNFWLPASSLLFLLFLLHRSSVAAQNSSASLWKTLKGAGSQQYKNACLRSRFVFTTLFLFAKLLIVSPPVSCSYPQEFLLSSLPAHKVSCSPAELQEEPMFTAPARKSSST</sequence>
<keyword evidence="3" id="KW-1185">Reference proteome</keyword>
<reference evidence="2 3" key="1">
    <citation type="journal article" date="2022" name="Nat. Plants">
        <title>Genomes of leafy and leafless Platanthera orchids illuminate the evolution of mycoheterotrophy.</title>
        <authorList>
            <person name="Li M.H."/>
            <person name="Liu K.W."/>
            <person name="Li Z."/>
            <person name="Lu H.C."/>
            <person name="Ye Q.L."/>
            <person name="Zhang D."/>
            <person name="Wang J.Y."/>
            <person name="Li Y.F."/>
            <person name="Zhong Z.M."/>
            <person name="Liu X."/>
            <person name="Yu X."/>
            <person name="Liu D.K."/>
            <person name="Tu X.D."/>
            <person name="Liu B."/>
            <person name="Hao Y."/>
            <person name="Liao X.Y."/>
            <person name="Jiang Y.T."/>
            <person name="Sun W.H."/>
            <person name="Chen J."/>
            <person name="Chen Y.Q."/>
            <person name="Ai Y."/>
            <person name="Zhai J.W."/>
            <person name="Wu S.S."/>
            <person name="Zhou Z."/>
            <person name="Hsiao Y.Y."/>
            <person name="Wu W.L."/>
            <person name="Chen Y.Y."/>
            <person name="Lin Y.F."/>
            <person name="Hsu J.L."/>
            <person name="Li C.Y."/>
            <person name="Wang Z.W."/>
            <person name="Zhao X."/>
            <person name="Zhong W.Y."/>
            <person name="Ma X.K."/>
            <person name="Ma L."/>
            <person name="Huang J."/>
            <person name="Chen G.Z."/>
            <person name="Huang M.Z."/>
            <person name="Huang L."/>
            <person name="Peng D.H."/>
            <person name="Luo Y.B."/>
            <person name="Zou S.Q."/>
            <person name="Chen S.P."/>
            <person name="Lan S."/>
            <person name="Tsai W.C."/>
            <person name="Van de Peer Y."/>
            <person name="Liu Z.J."/>
        </authorList>
    </citation>
    <scope>NUCLEOTIDE SEQUENCE [LARGE SCALE GENOMIC DNA]</scope>
    <source>
        <strain evidence="2">Lor288</strain>
    </source>
</reference>
<evidence type="ECO:0000313" key="3">
    <source>
        <dbReference type="Proteomes" id="UP001412067"/>
    </source>
</evidence>
<feature type="signal peptide" evidence="1">
    <location>
        <begin position="1"/>
        <end position="27"/>
    </location>
</feature>
<dbReference type="Proteomes" id="UP001412067">
    <property type="component" value="Unassembled WGS sequence"/>
</dbReference>
<gene>
    <name evidence="2" type="ORF">KSP40_PGU008952</name>
</gene>
<evidence type="ECO:0000313" key="2">
    <source>
        <dbReference type="EMBL" id="KAK8953208.1"/>
    </source>
</evidence>
<dbReference type="EMBL" id="JBBWWR010000014">
    <property type="protein sequence ID" value="KAK8953208.1"/>
    <property type="molecule type" value="Genomic_DNA"/>
</dbReference>
<comment type="caution">
    <text evidence="2">The sequence shown here is derived from an EMBL/GenBank/DDBJ whole genome shotgun (WGS) entry which is preliminary data.</text>
</comment>
<accession>A0ABR2LXU5</accession>
<name>A0ABR2LXU5_9ASPA</name>
<feature type="chain" id="PRO_5046740847" description="Secreted protein" evidence="1">
    <location>
        <begin position="28"/>
        <end position="114"/>
    </location>
</feature>
<evidence type="ECO:0008006" key="4">
    <source>
        <dbReference type="Google" id="ProtNLM"/>
    </source>
</evidence>
<protein>
    <recommendedName>
        <fullName evidence="4">Secreted protein</fullName>
    </recommendedName>
</protein>
<organism evidence="2 3">
    <name type="scientific">Platanthera guangdongensis</name>
    <dbReference type="NCBI Taxonomy" id="2320717"/>
    <lineage>
        <taxon>Eukaryota</taxon>
        <taxon>Viridiplantae</taxon>
        <taxon>Streptophyta</taxon>
        <taxon>Embryophyta</taxon>
        <taxon>Tracheophyta</taxon>
        <taxon>Spermatophyta</taxon>
        <taxon>Magnoliopsida</taxon>
        <taxon>Liliopsida</taxon>
        <taxon>Asparagales</taxon>
        <taxon>Orchidaceae</taxon>
        <taxon>Orchidoideae</taxon>
        <taxon>Orchideae</taxon>
        <taxon>Orchidinae</taxon>
        <taxon>Platanthera</taxon>
    </lineage>
</organism>